<evidence type="ECO:0000313" key="3">
    <source>
        <dbReference type="EMBL" id="KAL2347134.1"/>
    </source>
</evidence>
<keyword evidence="4" id="KW-1185">Reference proteome</keyword>
<dbReference type="EMBL" id="JBGMDY010000001">
    <property type="protein sequence ID" value="KAL2347134.1"/>
    <property type="molecule type" value="Genomic_DNA"/>
</dbReference>
<reference evidence="2 4" key="1">
    <citation type="submission" date="2024-08" db="EMBL/GenBank/DDBJ databases">
        <title>Insights into the chromosomal genome structure of Flemingia macrophylla.</title>
        <authorList>
            <person name="Ding Y."/>
            <person name="Zhao Y."/>
            <person name="Bi W."/>
            <person name="Wu M."/>
            <person name="Zhao G."/>
            <person name="Gong Y."/>
            <person name="Li W."/>
            <person name="Zhang P."/>
        </authorList>
    </citation>
    <scope>NUCLEOTIDE SEQUENCE [LARGE SCALE GENOMIC DNA]</scope>
    <source>
        <strain evidence="2">DYQJB</strain>
        <tissue evidence="2">Leaf</tissue>
    </source>
</reference>
<protein>
    <recommendedName>
        <fullName evidence="5">Small auxin up regulated protein</fullName>
    </recommendedName>
</protein>
<sequence length="77" mass="8739">MRNGGEERKKAGKGQFVVYVGKELRRFTLPLSYLKNPTFQKLLNKSAEEYGYSNSRGIVLPCDESTFQSFINSSLTL</sequence>
<proteinExistence type="inferred from homology"/>
<evidence type="ECO:0000313" key="2">
    <source>
        <dbReference type="EMBL" id="KAL2347133.1"/>
    </source>
</evidence>
<gene>
    <name evidence="2" type="ORF">Fmac_001133</name>
    <name evidence="3" type="ORF">Fmac_001134</name>
</gene>
<dbReference type="PANTHER" id="PTHR31374">
    <property type="entry name" value="AUXIN-INDUCED PROTEIN-LIKE-RELATED"/>
    <property type="match status" value="1"/>
</dbReference>
<dbReference type="AlphaFoldDB" id="A0ABD1NHU1"/>
<dbReference type="PANTHER" id="PTHR31374:SF281">
    <property type="entry name" value="INDOLE-3-ACETIC ACID-INDUCED PROTEIN ARG7-LIKE"/>
    <property type="match status" value="1"/>
</dbReference>
<organism evidence="2 4">
    <name type="scientific">Flemingia macrophylla</name>
    <dbReference type="NCBI Taxonomy" id="520843"/>
    <lineage>
        <taxon>Eukaryota</taxon>
        <taxon>Viridiplantae</taxon>
        <taxon>Streptophyta</taxon>
        <taxon>Embryophyta</taxon>
        <taxon>Tracheophyta</taxon>
        <taxon>Spermatophyta</taxon>
        <taxon>Magnoliopsida</taxon>
        <taxon>eudicotyledons</taxon>
        <taxon>Gunneridae</taxon>
        <taxon>Pentapetalae</taxon>
        <taxon>rosids</taxon>
        <taxon>fabids</taxon>
        <taxon>Fabales</taxon>
        <taxon>Fabaceae</taxon>
        <taxon>Papilionoideae</taxon>
        <taxon>50 kb inversion clade</taxon>
        <taxon>NPAAA clade</taxon>
        <taxon>indigoferoid/millettioid clade</taxon>
        <taxon>Phaseoleae</taxon>
        <taxon>Flemingia</taxon>
    </lineage>
</organism>
<evidence type="ECO:0000313" key="4">
    <source>
        <dbReference type="Proteomes" id="UP001603857"/>
    </source>
</evidence>
<evidence type="ECO:0008006" key="5">
    <source>
        <dbReference type="Google" id="ProtNLM"/>
    </source>
</evidence>
<dbReference type="Pfam" id="PF02519">
    <property type="entry name" value="Auxin_inducible"/>
    <property type="match status" value="1"/>
</dbReference>
<comment type="similarity">
    <text evidence="1">Belongs to the ARG7 family.</text>
</comment>
<dbReference type="InterPro" id="IPR003676">
    <property type="entry name" value="SAUR_fam"/>
</dbReference>
<comment type="caution">
    <text evidence="2">The sequence shown here is derived from an EMBL/GenBank/DDBJ whole genome shotgun (WGS) entry which is preliminary data.</text>
</comment>
<dbReference type="EMBL" id="JBGMDY010000001">
    <property type="protein sequence ID" value="KAL2347133.1"/>
    <property type="molecule type" value="Genomic_DNA"/>
</dbReference>
<accession>A0ABD1NHU1</accession>
<dbReference type="Proteomes" id="UP001603857">
    <property type="component" value="Unassembled WGS sequence"/>
</dbReference>
<evidence type="ECO:0000256" key="1">
    <source>
        <dbReference type="ARBA" id="ARBA00006974"/>
    </source>
</evidence>
<name>A0ABD1NHU1_9FABA</name>